<dbReference type="AlphaFoldDB" id="M1UP62"/>
<dbReference type="eggNOG" id="ENOG5030F3B">
    <property type="taxonomic scope" value="Bacteria"/>
</dbReference>
<keyword evidence="1" id="KW-0614">Plasmid</keyword>
<dbReference type="Proteomes" id="UP000011760">
    <property type="component" value="Plasmid pCC2"/>
</dbReference>
<dbReference type="KEGG" id="ccn:H924_13325"/>
<name>M1UP62_9CORY</name>
<accession>M1UP62</accession>
<evidence type="ECO:0000313" key="2">
    <source>
        <dbReference type="Proteomes" id="UP000011760"/>
    </source>
</evidence>
<gene>
    <name evidence="1" type="ORF">H924_13325</name>
</gene>
<evidence type="ECO:0000313" key="1">
    <source>
        <dbReference type="EMBL" id="AGG68054.1"/>
    </source>
</evidence>
<evidence type="ECO:0008006" key="3">
    <source>
        <dbReference type="Google" id="ProtNLM"/>
    </source>
</evidence>
<dbReference type="HOGENOM" id="CLU_1259655_0_0_11"/>
<dbReference type="EMBL" id="CP004356">
    <property type="protein sequence ID" value="AGG68054.1"/>
    <property type="molecule type" value="Genomic_DNA"/>
</dbReference>
<keyword evidence="2" id="KW-1185">Reference proteome</keyword>
<organism evidence="1 2">
    <name type="scientific">Corynebacterium callunae DSM 20147</name>
    <dbReference type="NCBI Taxonomy" id="1121353"/>
    <lineage>
        <taxon>Bacteria</taxon>
        <taxon>Bacillati</taxon>
        <taxon>Actinomycetota</taxon>
        <taxon>Actinomycetes</taxon>
        <taxon>Mycobacteriales</taxon>
        <taxon>Corynebacteriaceae</taxon>
        <taxon>Corynebacterium</taxon>
    </lineage>
</organism>
<reference evidence="1 2" key="1">
    <citation type="submission" date="2013-02" db="EMBL/GenBank/DDBJ databases">
        <title>The complete genome sequence of Corynebacterium callunae DSM 20147.</title>
        <authorList>
            <person name="Ruckert C."/>
            <person name="Albersmeier A."/>
            <person name="Kalinowski J."/>
        </authorList>
    </citation>
    <scope>NUCLEOTIDE SEQUENCE [LARGE SCALE GENOMIC DNA]</scope>
    <source>
        <strain evidence="1 2">DSM 20147</strain>
        <plasmid evidence="1 2">pCC2</plasmid>
    </source>
</reference>
<geneLocation type="plasmid" evidence="1 2">
    <name>pCC2</name>
</geneLocation>
<dbReference type="RefSeq" id="WP_015453115.1">
    <property type="nucleotide sequence ID" value="NC_020553.1"/>
</dbReference>
<protein>
    <recommendedName>
        <fullName evidence="3">Helix-turn-helix domain-containing protein</fullName>
    </recommendedName>
</protein>
<proteinExistence type="predicted"/>
<sequence length="219" mass="23854">MEHGDLSMELMTETDLAEAMGVAANGLGRMIEEGTIPAPDFSRRGKNLWATAAVESWFRTIQLSQAAYAPINATTGFQEFDSLGCYVCPAGSSGHIGNRRPSQMVLWRSGQKKDDQDRTVAEVYDVTTIQTTAGVVGESIITPYGLSAEEIDLLPWEDIRPCVEGDITVFQLDLSSRRELKMARGFQRGGTLRAESLNEALSFPEGPWIFRGGAAVSMG</sequence>
<dbReference type="PATRIC" id="fig|1121353.3.peg.2690"/>